<accession>A0A929RN98</accession>
<evidence type="ECO:0000313" key="2">
    <source>
        <dbReference type="Proteomes" id="UP000759246"/>
    </source>
</evidence>
<comment type="caution">
    <text evidence="1">The sequence shown here is derived from an EMBL/GenBank/DDBJ whole genome shotgun (WGS) entry which is preliminary data.</text>
</comment>
<gene>
    <name evidence="1" type="ORF">HXK09_00205</name>
</gene>
<dbReference type="Proteomes" id="UP000759246">
    <property type="component" value="Unassembled WGS sequence"/>
</dbReference>
<organism evidence="1 2">
    <name type="scientific">Actinomyces bouchesdurhonensis</name>
    <dbReference type="NCBI Taxonomy" id="1852361"/>
    <lineage>
        <taxon>Bacteria</taxon>
        <taxon>Bacillati</taxon>
        <taxon>Actinomycetota</taxon>
        <taxon>Actinomycetes</taxon>
        <taxon>Actinomycetales</taxon>
        <taxon>Actinomycetaceae</taxon>
        <taxon>Actinomyces</taxon>
    </lineage>
</organism>
<dbReference type="EMBL" id="JABZGF010000001">
    <property type="protein sequence ID" value="MBF0965601.1"/>
    <property type="molecule type" value="Genomic_DNA"/>
</dbReference>
<reference evidence="1" key="1">
    <citation type="submission" date="2020-04" db="EMBL/GenBank/DDBJ databases">
        <title>Deep metagenomics examines the oral microbiome during advanced dental caries in children, revealing novel taxa and co-occurrences with host molecules.</title>
        <authorList>
            <person name="Baker J.L."/>
            <person name="Morton J.T."/>
            <person name="Dinis M."/>
            <person name="Alvarez R."/>
            <person name="Tran N.C."/>
            <person name="Knight R."/>
            <person name="Edlund A."/>
        </authorList>
    </citation>
    <scope>NUCLEOTIDE SEQUENCE</scope>
    <source>
        <strain evidence="1">JCVI_30_bin.13</strain>
    </source>
</reference>
<evidence type="ECO:0000313" key="1">
    <source>
        <dbReference type="EMBL" id="MBF0965601.1"/>
    </source>
</evidence>
<name>A0A929RN98_9ACTO</name>
<dbReference type="AlphaFoldDB" id="A0A929RN98"/>
<sequence length="71" mass="7884">MMNFESIKSPTDLDKFPVGSVIGGSLETYARTANGWCACTLEEFYTSTQIFGFLPVGMMTGSRRIAVYYKP</sequence>
<proteinExistence type="predicted"/>
<protein>
    <submittedName>
        <fullName evidence="1">Uncharacterized protein</fullName>
    </submittedName>
</protein>